<protein>
    <recommendedName>
        <fullName evidence="12">Inosine triphosphate pyrophosphatase</fullName>
        <shortName evidence="12">ITPase</shortName>
        <shortName evidence="12">Inosine triphosphatase</shortName>
        <ecNumber evidence="12">3.6.1.66</ecNumber>
    </recommendedName>
    <alternativeName>
        <fullName evidence="12">Non-canonical purine NTP pyrophosphatase</fullName>
    </alternativeName>
    <alternativeName>
        <fullName evidence="12">Non-standard purine NTP pyrophosphatase</fullName>
    </alternativeName>
    <alternativeName>
        <fullName evidence="12">Nucleoside-triphosphate diphosphatase</fullName>
    </alternativeName>
    <alternativeName>
        <fullName evidence="12">Nucleoside-triphosphate pyrophosphatase</fullName>
        <shortName evidence="12">NTPase</shortName>
    </alternativeName>
    <alternativeName>
        <fullName evidence="12">XTP/dITP diphosphatase</fullName>
    </alternativeName>
</protein>
<keyword evidence="15" id="KW-1185">Reference proteome</keyword>
<evidence type="ECO:0000256" key="2">
    <source>
        <dbReference type="ARBA" id="ARBA00022490"/>
    </source>
</evidence>
<evidence type="ECO:0000256" key="13">
    <source>
        <dbReference type="RuleBase" id="RU003781"/>
    </source>
</evidence>
<comment type="subunit">
    <text evidence="12">Homodimer.</text>
</comment>
<dbReference type="Proteomes" id="UP000186303">
    <property type="component" value="Chromosome 5"/>
</dbReference>
<comment type="catalytic activity">
    <reaction evidence="11">
        <text>N(6)-hydroxy-dATP + H2O = N(6)-hydroxy-dAMP + diphosphate + H(+)</text>
        <dbReference type="Rhea" id="RHEA:83971"/>
        <dbReference type="ChEBI" id="CHEBI:15377"/>
        <dbReference type="ChEBI" id="CHEBI:15378"/>
        <dbReference type="ChEBI" id="CHEBI:33019"/>
        <dbReference type="ChEBI" id="CHEBI:233529"/>
        <dbReference type="ChEBI" id="CHEBI:233530"/>
    </reaction>
    <physiologicalReaction direction="left-to-right" evidence="11">
        <dbReference type="Rhea" id="RHEA:83972"/>
    </physiologicalReaction>
</comment>
<feature type="binding site" evidence="12">
    <location>
        <position position="69"/>
    </location>
    <ligand>
        <name>Mg(2+)</name>
        <dbReference type="ChEBI" id="CHEBI:18420"/>
    </ligand>
</feature>
<dbReference type="GO" id="GO:0000166">
    <property type="term" value="F:nucleotide binding"/>
    <property type="evidence" value="ECO:0007669"/>
    <property type="project" value="UniProtKB-KW"/>
</dbReference>
<evidence type="ECO:0000256" key="8">
    <source>
        <dbReference type="ARBA" id="ARBA00054940"/>
    </source>
</evidence>
<dbReference type="VEuPathDB" id="FungiDB:MSYG_3362"/>
<dbReference type="SUPFAM" id="SSF52972">
    <property type="entry name" value="ITPase-like"/>
    <property type="match status" value="1"/>
</dbReference>
<dbReference type="EMBL" id="LT671825">
    <property type="protein sequence ID" value="SHO79013.1"/>
    <property type="molecule type" value="Genomic_DNA"/>
</dbReference>
<feature type="binding site" evidence="12">
    <location>
        <begin position="173"/>
        <end position="174"/>
    </location>
    <ligand>
        <name>ITP</name>
        <dbReference type="ChEBI" id="CHEBI:61402"/>
    </ligand>
</feature>
<sequence length="188" mass="20461">MTKIITFVTGNKNKLREVQNILGASPNASWSLESKSLDVPEVQGSTQEVALAKCRSAAQQLQGPCLTEDTALSFRALNGLPGPYIKDFLHKLGLDGLNRLLAGFDDKGATAICTFAYCEGPGFEPVLFEGKTLGHIVPPRGPTDFGWDPVFEVDGHGKTFAEMDKSEKNAVSHRFRALSQFQSFLNSK</sequence>
<evidence type="ECO:0000256" key="4">
    <source>
        <dbReference type="ARBA" id="ARBA00022741"/>
    </source>
</evidence>
<comment type="similarity">
    <text evidence="1 12 13">Belongs to the HAM1 NTPase family.</text>
</comment>
<comment type="function">
    <text evidence="8">Pyrophosphatase that hydrolyzes the non-canonical purine nucleotides inosine triphosphate (ITP), deoxyinosine triphosphate (dITP) as well as 2'-deoxy-N-6-hydroxylaminopurine triphosphate (dHAPTP) and xanthosine 5'-triphosphate (XTP) to their respective monophosphate derivatives. The enzyme does not distinguish between the deoxy- and ribose forms. Probably excludes non-canonical purines from RNA and DNA precursor pools, thus preventing their incorporation into RNA and DNA and avoiding chromosomal lesions.</text>
</comment>
<dbReference type="Gene3D" id="3.90.950.10">
    <property type="match status" value="1"/>
</dbReference>
<feature type="binding site" evidence="12">
    <location>
        <position position="53"/>
    </location>
    <ligand>
        <name>ITP</name>
        <dbReference type="ChEBI" id="CHEBI:61402"/>
    </ligand>
</feature>
<keyword evidence="3 12" id="KW-0479">Metal-binding</keyword>
<dbReference type="STRING" id="1230383.A0A1M8A9H9"/>
<evidence type="ECO:0000256" key="11">
    <source>
        <dbReference type="ARBA" id="ARBA00093271"/>
    </source>
</evidence>
<comment type="subcellular location">
    <subcellularLocation>
        <location evidence="12">Cytoplasm</location>
    </subcellularLocation>
    <subcellularLocation>
        <location evidence="12">Nucleus</location>
    </subcellularLocation>
</comment>
<dbReference type="EC" id="3.6.1.66" evidence="12"/>
<comment type="function">
    <text evidence="12">Pyrophosphatase that hydrolyzes non-canonical purine nucleotides such as inosine triphosphate (ITP), deoxyinosine triphosphate (dITP) or xanthosine 5'-triphosphate (XTP) to their respective monophosphate derivatives. The enzyme does not distinguish between the deoxy- and ribose forms. Probably excludes non-canonical purines from RNA and DNA precursor pools, thus preventing their incorporation into RNA and DNA and avoiding chromosomal lesions.</text>
</comment>
<name>A0A1M8A9H9_MALS4</name>
<keyword evidence="4 12" id="KW-0547">Nucleotide-binding</keyword>
<feature type="binding site" evidence="12">
    <location>
        <begin position="69"/>
        <end position="70"/>
    </location>
    <ligand>
        <name>ITP</name>
        <dbReference type="ChEBI" id="CHEBI:61402"/>
    </ligand>
</feature>
<dbReference type="GO" id="GO:0009204">
    <property type="term" value="P:deoxyribonucleoside triphosphate catabolic process"/>
    <property type="evidence" value="ECO:0007669"/>
    <property type="project" value="UniProtKB-UniRule"/>
</dbReference>
<dbReference type="GO" id="GO:0009117">
    <property type="term" value="P:nucleotide metabolic process"/>
    <property type="evidence" value="ECO:0007669"/>
    <property type="project" value="UniProtKB-KW"/>
</dbReference>
<dbReference type="OrthoDB" id="6288734at2759"/>
<comment type="catalytic activity">
    <reaction evidence="12">
        <text>XTP + H2O = XMP + diphosphate + H(+)</text>
        <dbReference type="Rhea" id="RHEA:28610"/>
        <dbReference type="ChEBI" id="CHEBI:15377"/>
        <dbReference type="ChEBI" id="CHEBI:15378"/>
        <dbReference type="ChEBI" id="CHEBI:33019"/>
        <dbReference type="ChEBI" id="CHEBI:57464"/>
        <dbReference type="ChEBI" id="CHEBI:61314"/>
        <dbReference type="EC" id="3.6.1.66"/>
    </reaction>
</comment>
<dbReference type="GO" id="GO:0005737">
    <property type="term" value="C:cytoplasm"/>
    <property type="evidence" value="ECO:0007669"/>
    <property type="project" value="UniProtKB-SubCell"/>
</dbReference>
<keyword evidence="2 12" id="KW-0963">Cytoplasm</keyword>
<evidence type="ECO:0000256" key="12">
    <source>
        <dbReference type="HAMAP-Rule" id="MF_03148"/>
    </source>
</evidence>
<feature type="binding site" evidence="12">
    <location>
        <begin position="145"/>
        <end position="148"/>
    </location>
    <ligand>
        <name>ITP</name>
        <dbReference type="ChEBI" id="CHEBI:61402"/>
    </ligand>
</feature>
<feature type="binding site" evidence="12">
    <location>
        <begin position="9"/>
        <end position="14"/>
    </location>
    <ligand>
        <name>ITP</name>
        <dbReference type="ChEBI" id="CHEBI:61402"/>
    </ligand>
</feature>
<evidence type="ECO:0000256" key="7">
    <source>
        <dbReference type="ARBA" id="ARBA00023080"/>
    </source>
</evidence>
<gene>
    <name evidence="14" type="ORF">MSYG_3362</name>
</gene>
<feature type="binding site" evidence="12">
    <location>
        <position position="168"/>
    </location>
    <ligand>
        <name>ITP</name>
        <dbReference type="ChEBI" id="CHEBI:61402"/>
    </ligand>
</feature>
<feature type="binding site" evidence="12">
    <location>
        <position position="41"/>
    </location>
    <ligand>
        <name>Mg(2+)</name>
        <dbReference type="ChEBI" id="CHEBI:18420"/>
    </ligand>
</feature>
<dbReference type="HAMAP" id="MF_03148">
    <property type="entry name" value="HAM1_NTPase"/>
    <property type="match status" value="1"/>
</dbReference>
<comment type="catalytic activity">
    <reaction evidence="10">
        <text>dITP + H2O = dIMP + diphosphate + H(+)</text>
        <dbReference type="Rhea" id="RHEA:28342"/>
        <dbReference type="ChEBI" id="CHEBI:15377"/>
        <dbReference type="ChEBI" id="CHEBI:15378"/>
        <dbReference type="ChEBI" id="CHEBI:33019"/>
        <dbReference type="ChEBI" id="CHEBI:61194"/>
        <dbReference type="ChEBI" id="CHEBI:61382"/>
        <dbReference type="EC" id="3.6.1.66"/>
    </reaction>
    <physiologicalReaction direction="left-to-right" evidence="10">
        <dbReference type="Rhea" id="RHEA:28343"/>
    </physiologicalReaction>
</comment>
<dbReference type="Pfam" id="PF01725">
    <property type="entry name" value="Ham1p_like"/>
    <property type="match status" value="1"/>
</dbReference>
<dbReference type="InterPro" id="IPR029001">
    <property type="entry name" value="ITPase-like_fam"/>
</dbReference>
<dbReference type="NCBIfam" id="TIGR00042">
    <property type="entry name" value="RdgB/HAM1 family non-canonical purine NTP pyrophosphatase"/>
    <property type="match status" value="1"/>
</dbReference>
<evidence type="ECO:0000256" key="9">
    <source>
        <dbReference type="ARBA" id="ARBA00093218"/>
    </source>
</evidence>
<proteinExistence type="inferred from homology"/>
<evidence type="ECO:0000313" key="14">
    <source>
        <dbReference type="EMBL" id="SHO79013.1"/>
    </source>
</evidence>
<evidence type="ECO:0000256" key="1">
    <source>
        <dbReference type="ARBA" id="ARBA00008023"/>
    </source>
</evidence>
<reference evidence="15" key="1">
    <citation type="journal article" date="2017" name="Nucleic Acids Res.">
        <title>Proteogenomics produces comprehensive and highly accurate protein-coding gene annotation in a complete genome assembly of Malassezia sympodialis.</title>
        <authorList>
            <person name="Zhu Y."/>
            <person name="Engstroem P.G."/>
            <person name="Tellgren-Roth C."/>
            <person name="Baudo C.D."/>
            <person name="Kennell J.C."/>
            <person name="Sun S."/>
            <person name="Billmyre R.B."/>
            <person name="Schroeder M.S."/>
            <person name="Andersson A."/>
            <person name="Holm T."/>
            <person name="Sigurgeirsson B."/>
            <person name="Wu G."/>
            <person name="Sankaranarayanan S.R."/>
            <person name="Siddharthan R."/>
            <person name="Sanyal K."/>
            <person name="Lundeberg J."/>
            <person name="Nystedt B."/>
            <person name="Boekhout T."/>
            <person name="Dawson T.L. Jr."/>
            <person name="Heitman J."/>
            <person name="Scheynius A."/>
            <person name="Lehtioe J."/>
        </authorList>
    </citation>
    <scope>NUCLEOTIDE SEQUENCE [LARGE SCALE GENOMIC DNA]</scope>
    <source>
        <strain evidence="15">ATCC 42132</strain>
    </source>
</reference>
<evidence type="ECO:0000256" key="6">
    <source>
        <dbReference type="ARBA" id="ARBA00022842"/>
    </source>
</evidence>
<dbReference type="GO" id="GO:0035870">
    <property type="term" value="F:dITP diphosphatase activity"/>
    <property type="evidence" value="ECO:0007669"/>
    <property type="project" value="UniProtKB-UniRule"/>
</dbReference>
<evidence type="ECO:0000256" key="3">
    <source>
        <dbReference type="ARBA" id="ARBA00022723"/>
    </source>
</evidence>
<dbReference type="InterPro" id="IPR002637">
    <property type="entry name" value="RdgB/HAM1"/>
</dbReference>
<dbReference type="GO" id="GO:0005634">
    <property type="term" value="C:nucleus"/>
    <property type="evidence" value="ECO:0007669"/>
    <property type="project" value="UniProtKB-SubCell"/>
</dbReference>
<dbReference type="GO" id="GO:0036220">
    <property type="term" value="F:ITP diphosphatase activity"/>
    <property type="evidence" value="ECO:0007669"/>
    <property type="project" value="UniProtKB-UniRule"/>
</dbReference>
<dbReference type="OMA" id="YDPIFQP"/>
<keyword evidence="7 12" id="KW-0546">Nucleotide metabolism</keyword>
<evidence type="ECO:0000256" key="5">
    <source>
        <dbReference type="ARBA" id="ARBA00022801"/>
    </source>
</evidence>
<accession>A0A1M8A9H9</accession>
<dbReference type="CDD" id="cd00515">
    <property type="entry name" value="HAM1"/>
    <property type="match status" value="1"/>
</dbReference>
<dbReference type="AlphaFoldDB" id="A0A1M8A9H9"/>
<dbReference type="PANTHER" id="PTHR11067:SF9">
    <property type="entry name" value="INOSINE TRIPHOSPHATE PYROPHOSPHATASE"/>
    <property type="match status" value="1"/>
</dbReference>
<keyword evidence="5 12" id="KW-0378">Hydrolase</keyword>
<organism evidence="14 15">
    <name type="scientific">Malassezia sympodialis (strain ATCC 42132)</name>
    <name type="common">Atopic eczema-associated yeast</name>
    <dbReference type="NCBI Taxonomy" id="1230383"/>
    <lineage>
        <taxon>Eukaryota</taxon>
        <taxon>Fungi</taxon>
        <taxon>Dikarya</taxon>
        <taxon>Basidiomycota</taxon>
        <taxon>Ustilaginomycotina</taxon>
        <taxon>Malasseziomycetes</taxon>
        <taxon>Malasseziales</taxon>
        <taxon>Malasseziaceae</taxon>
        <taxon>Malassezia</taxon>
    </lineage>
</organism>
<dbReference type="GO" id="GO:0046872">
    <property type="term" value="F:metal ion binding"/>
    <property type="evidence" value="ECO:0007669"/>
    <property type="project" value="UniProtKB-KW"/>
</dbReference>
<keyword evidence="6 12" id="KW-0460">Magnesium</keyword>
<keyword evidence="12" id="KW-0539">Nucleus</keyword>
<dbReference type="GO" id="GO:0036222">
    <property type="term" value="F:XTP diphosphatase activity"/>
    <property type="evidence" value="ECO:0007669"/>
    <property type="project" value="UniProtKB-UniRule"/>
</dbReference>
<dbReference type="PANTHER" id="PTHR11067">
    <property type="entry name" value="INOSINE TRIPHOSPHATE PYROPHOSPHATASE/HAM1 PROTEIN"/>
    <property type="match status" value="1"/>
</dbReference>
<evidence type="ECO:0000256" key="10">
    <source>
        <dbReference type="ARBA" id="ARBA00093255"/>
    </source>
</evidence>
<comment type="cofactor">
    <cofactor evidence="12">
        <name>Mg(2+)</name>
        <dbReference type="ChEBI" id="CHEBI:18420"/>
    </cofactor>
    <cofactor evidence="12">
        <name>Mn(2+)</name>
        <dbReference type="ChEBI" id="CHEBI:29035"/>
    </cofactor>
    <text evidence="12">Binds 1 divalent metal cation per subunit; can use either Mg(2+) or Mn(2+).</text>
</comment>
<dbReference type="FunFam" id="3.90.950.10:FF:000003">
    <property type="entry name" value="Inosine triphosphate pyrophosphatase"/>
    <property type="match status" value="1"/>
</dbReference>
<dbReference type="InterPro" id="IPR027502">
    <property type="entry name" value="ITPase"/>
</dbReference>
<keyword evidence="12" id="KW-0464">Manganese</keyword>
<evidence type="ECO:0000313" key="15">
    <source>
        <dbReference type="Proteomes" id="UP000186303"/>
    </source>
</evidence>
<comment type="catalytic activity">
    <reaction evidence="9">
        <text>ITP + H2O = IMP + diphosphate + H(+)</text>
        <dbReference type="Rhea" id="RHEA:29399"/>
        <dbReference type="ChEBI" id="CHEBI:15377"/>
        <dbReference type="ChEBI" id="CHEBI:15378"/>
        <dbReference type="ChEBI" id="CHEBI:33019"/>
        <dbReference type="ChEBI" id="CHEBI:58053"/>
        <dbReference type="ChEBI" id="CHEBI:61402"/>
        <dbReference type="EC" id="3.6.1.66"/>
    </reaction>
    <physiologicalReaction direction="left-to-right" evidence="9">
        <dbReference type="Rhea" id="RHEA:29400"/>
    </physiologicalReaction>
</comment>